<accession>A0A7K0J999</accession>
<dbReference type="Gene3D" id="3.40.630.30">
    <property type="match status" value="1"/>
</dbReference>
<dbReference type="InterPro" id="IPR000182">
    <property type="entry name" value="GNAT_dom"/>
</dbReference>
<dbReference type="AlphaFoldDB" id="A0A7K0J999"/>
<dbReference type="GO" id="GO:0016747">
    <property type="term" value="F:acyltransferase activity, transferring groups other than amino-acyl groups"/>
    <property type="evidence" value="ECO:0007669"/>
    <property type="project" value="InterPro"/>
</dbReference>
<keyword evidence="2" id="KW-0808">Transferase</keyword>
<dbReference type="Pfam" id="PF13673">
    <property type="entry name" value="Acetyltransf_10"/>
    <property type="match status" value="1"/>
</dbReference>
<evidence type="ECO:0000259" key="1">
    <source>
        <dbReference type="PROSITE" id="PS51186"/>
    </source>
</evidence>
<dbReference type="SUPFAM" id="SSF55729">
    <property type="entry name" value="Acyl-CoA N-acyltransferases (Nat)"/>
    <property type="match status" value="1"/>
</dbReference>
<reference evidence="2 3" key="1">
    <citation type="submission" date="2019-08" db="EMBL/GenBank/DDBJ databases">
        <title>In-depth cultivation of the pig gut microbiome towards novel bacterial diversity and tailored functional studies.</title>
        <authorList>
            <person name="Wylensek D."/>
            <person name="Hitch T.C.A."/>
            <person name="Clavel T."/>
        </authorList>
    </citation>
    <scope>NUCLEOTIDE SEQUENCE [LARGE SCALE GENOMIC DNA]</scope>
    <source>
        <strain evidence="2 3">WCA-380-WT-3A</strain>
    </source>
</reference>
<protein>
    <submittedName>
        <fullName evidence="2">GNAT family N-acetyltransferase</fullName>
    </submittedName>
</protein>
<gene>
    <name evidence="2" type="ORF">FYJ43_11020</name>
</gene>
<dbReference type="Proteomes" id="UP000466104">
    <property type="component" value="Unassembled WGS sequence"/>
</dbReference>
<keyword evidence="3" id="KW-1185">Reference proteome</keyword>
<name>A0A7K0J999_9ACTN</name>
<proteinExistence type="predicted"/>
<evidence type="ECO:0000313" key="2">
    <source>
        <dbReference type="EMBL" id="MSS46535.1"/>
    </source>
</evidence>
<dbReference type="CDD" id="cd04301">
    <property type="entry name" value="NAT_SF"/>
    <property type="match status" value="1"/>
</dbReference>
<dbReference type="EMBL" id="VUMG01000004">
    <property type="protein sequence ID" value="MSS46535.1"/>
    <property type="molecule type" value="Genomic_DNA"/>
</dbReference>
<comment type="caution">
    <text evidence="2">The sequence shown here is derived from an EMBL/GenBank/DDBJ whole genome shotgun (WGS) entry which is preliminary data.</text>
</comment>
<dbReference type="InterPro" id="IPR016181">
    <property type="entry name" value="Acyl_CoA_acyltransferase"/>
</dbReference>
<evidence type="ECO:0000313" key="3">
    <source>
        <dbReference type="Proteomes" id="UP000466104"/>
    </source>
</evidence>
<feature type="domain" description="N-acetyltransferase" evidence="1">
    <location>
        <begin position="28"/>
        <end position="167"/>
    </location>
</feature>
<organism evidence="2 3">
    <name type="scientific">Cutibacterium porci</name>
    <dbReference type="NCBI Taxonomy" id="2605781"/>
    <lineage>
        <taxon>Bacteria</taxon>
        <taxon>Bacillati</taxon>
        <taxon>Actinomycetota</taxon>
        <taxon>Actinomycetes</taxon>
        <taxon>Propionibacteriales</taxon>
        <taxon>Propionibacteriaceae</taxon>
        <taxon>Cutibacterium</taxon>
    </lineage>
</organism>
<dbReference type="PROSITE" id="PS51186">
    <property type="entry name" value="GNAT"/>
    <property type="match status" value="1"/>
</dbReference>
<sequence length="169" mass="18888">MMSSSTRRNGGDTSGADLQHGDVDLHYAHTIDMDATTLYACLWLRSVVFNEEQQCTEPDLDGRELEPTTILVWASVDGRCVGTLRILSNAESIVIGRVAVDTAYRGLHIGRRMVNLALEIAHADGRDITLHAQSYLENWYRDFGFVVIGPHFEEAGIDHVPMMLRRSES</sequence>
<dbReference type="RefSeq" id="WP_154564728.1">
    <property type="nucleotide sequence ID" value="NZ_VUMG01000004.1"/>
</dbReference>